<dbReference type="SUPFAM" id="SSF46785">
    <property type="entry name" value="Winged helix' DNA-binding domain"/>
    <property type="match status" value="1"/>
</dbReference>
<dbReference type="AlphaFoldDB" id="A0A1G2HJC2"/>
<sequence length="113" mass="12840">MDQILLFLVALVIVIVLFVLLVSRRKAKIHETSIKEEFIGICASALESKSKKDDRKEKILGLLKKDSEASNEDMRKAFGISARSVVRYMSELEREGKVEQIGKIGQSVTYRLR</sequence>
<dbReference type="Gene3D" id="1.10.10.10">
    <property type="entry name" value="Winged helix-like DNA-binding domain superfamily/Winged helix DNA-binding domain"/>
    <property type="match status" value="1"/>
</dbReference>
<dbReference type="EMBL" id="MHOJ01000016">
    <property type="protein sequence ID" value="OGZ62565.1"/>
    <property type="molecule type" value="Genomic_DNA"/>
</dbReference>
<dbReference type="Pfam" id="PF13412">
    <property type="entry name" value="HTH_24"/>
    <property type="match status" value="1"/>
</dbReference>
<feature type="transmembrane region" description="Helical" evidence="1">
    <location>
        <begin position="6"/>
        <end position="23"/>
    </location>
</feature>
<evidence type="ECO:0000313" key="3">
    <source>
        <dbReference type="Proteomes" id="UP000178509"/>
    </source>
</evidence>
<proteinExistence type="predicted"/>
<keyword evidence="1" id="KW-1133">Transmembrane helix</keyword>
<evidence type="ECO:0000313" key="2">
    <source>
        <dbReference type="EMBL" id="OGZ62565.1"/>
    </source>
</evidence>
<protein>
    <recommendedName>
        <fullName evidence="4">Helix-turn-helix type 11 domain-containing protein</fullName>
    </recommendedName>
</protein>
<reference evidence="2 3" key="1">
    <citation type="journal article" date="2016" name="Nat. Commun.">
        <title>Thousands of microbial genomes shed light on interconnected biogeochemical processes in an aquifer system.</title>
        <authorList>
            <person name="Anantharaman K."/>
            <person name="Brown C.T."/>
            <person name="Hug L.A."/>
            <person name="Sharon I."/>
            <person name="Castelle C.J."/>
            <person name="Probst A.J."/>
            <person name="Thomas B.C."/>
            <person name="Singh A."/>
            <person name="Wilkins M.J."/>
            <person name="Karaoz U."/>
            <person name="Brodie E.L."/>
            <person name="Williams K.H."/>
            <person name="Hubbard S.S."/>
            <person name="Banfield J.F."/>
        </authorList>
    </citation>
    <scope>NUCLEOTIDE SEQUENCE [LARGE SCALE GENOMIC DNA]</scope>
</reference>
<name>A0A1G2HJC2_9BACT</name>
<gene>
    <name evidence="2" type="ORF">A3H51_00965</name>
</gene>
<dbReference type="InterPro" id="IPR036390">
    <property type="entry name" value="WH_DNA-bd_sf"/>
</dbReference>
<evidence type="ECO:0008006" key="4">
    <source>
        <dbReference type="Google" id="ProtNLM"/>
    </source>
</evidence>
<organism evidence="2 3">
    <name type="scientific">Candidatus Spechtbacteria bacterium RIFCSPLOWO2_02_FULL_38_8</name>
    <dbReference type="NCBI Taxonomy" id="1802164"/>
    <lineage>
        <taxon>Bacteria</taxon>
        <taxon>Candidatus Spechtiibacteriota</taxon>
    </lineage>
</organism>
<dbReference type="InterPro" id="IPR036388">
    <property type="entry name" value="WH-like_DNA-bd_sf"/>
</dbReference>
<keyword evidence="1" id="KW-0472">Membrane</keyword>
<evidence type="ECO:0000256" key="1">
    <source>
        <dbReference type="SAM" id="Phobius"/>
    </source>
</evidence>
<keyword evidence="1" id="KW-0812">Transmembrane</keyword>
<accession>A0A1G2HJC2</accession>
<dbReference type="Proteomes" id="UP000178509">
    <property type="component" value="Unassembled WGS sequence"/>
</dbReference>
<comment type="caution">
    <text evidence="2">The sequence shown here is derived from an EMBL/GenBank/DDBJ whole genome shotgun (WGS) entry which is preliminary data.</text>
</comment>